<dbReference type="STRING" id="198616.SAMN05216193_104363"/>
<dbReference type="InterPro" id="IPR037069">
    <property type="entry name" value="AcylCoA_DH/ox_N_sf"/>
</dbReference>
<evidence type="ECO:0000256" key="1">
    <source>
        <dbReference type="ARBA" id="ARBA00023002"/>
    </source>
</evidence>
<dbReference type="Proteomes" id="UP000242957">
    <property type="component" value="Unassembled WGS sequence"/>
</dbReference>
<keyword evidence="1" id="KW-0560">Oxidoreductase</keyword>
<dbReference type="InterPro" id="IPR013786">
    <property type="entry name" value="AcylCoA_DH/ox_N"/>
</dbReference>
<dbReference type="Pfam" id="PF02771">
    <property type="entry name" value="Acyl-CoA_dh_N"/>
    <property type="match status" value="1"/>
</dbReference>
<dbReference type="SUPFAM" id="SSF47203">
    <property type="entry name" value="Acyl-CoA dehydrogenase C-terminal domain-like"/>
    <property type="match status" value="1"/>
</dbReference>
<dbReference type="OrthoDB" id="7316074at2"/>
<proteinExistence type="predicted"/>
<evidence type="ECO:0000313" key="4">
    <source>
        <dbReference type="EMBL" id="SDN71721.1"/>
    </source>
</evidence>
<organism evidence="4 5">
    <name type="scientific">Pseudomonas jinjuensis</name>
    <dbReference type="NCBI Taxonomy" id="198616"/>
    <lineage>
        <taxon>Bacteria</taxon>
        <taxon>Pseudomonadati</taxon>
        <taxon>Pseudomonadota</taxon>
        <taxon>Gammaproteobacteria</taxon>
        <taxon>Pseudomonadales</taxon>
        <taxon>Pseudomonadaceae</taxon>
        <taxon>Pseudomonas</taxon>
    </lineage>
</organism>
<dbReference type="Gene3D" id="2.40.110.10">
    <property type="entry name" value="Butyryl-CoA Dehydrogenase, subunit A, domain 2"/>
    <property type="match status" value="1"/>
</dbReference>
<dbReference type="InterPro" id="IPR013107">
    <property type="entry name" value="Acyl-CoA_DH_C"/>
</dbReference>
<protein>
    <submittedName>
        <fullName evidence="4">3-hydroxy-9,10-secoandrosta-1,3,5(10)-triene-9,17-dione monooxygenase</fullName>
    </submittedName>
</protein>
<sequence length="399" mass="43937">MGQIEHVIAIPSAEELIARAQAMIPALREQAEAVEEARSVPAATIQAFKDAGFFRILQPTRWGGYAMSPEVFYRVLMELGRGCPSSAWNLMILGIHQWEFGKFDQRAGDEVWGADPDILVASSYAPCAKVRKVEGGWMISGQWPTSSGSEHAVGGAFLGGRVLDEQGNIVDVRAFLVRREDYELIDDWYAVGLAGTGSRSLRLLGETFVPAHRSHSIVEYKLGDTVASYRLPFNQIFYGSVSAVIIGFANGMVDLFVEHMVPRQNVFVTGSPAQNPFVQEKLGNAVLLIRSARARVLQCIQESMGYAERGQLVPLDQRVHYFLDNQAVARDCFSAAHMIFKKSSARGVFLRNPLQRQLRALLVAANHITQNEDDTSAMLGGFLLGQGVPPGVFELPQLQ</sequence>
<dbReference type="InterPro" id="IPR036250">
    <property type="entry name" value="AcylCo_DH-like_C"/>
</dbReference>
<dbReference type="GO" id="GO:0016627">
    <property type="term" value="F:oxidoreductase activity, acting on the CH-CH group of donors"/>
    <property type="evidence" value="ECO:0007669"/>
    <property type="project" value="InterPro"/>
</dbReference>
<accession>A0A1H0DNZ7</accession>
<dbReference type="GO" id="GO:0050660">
    <property type="term" value="F:flavin adenine dinucleotide binding"/>
    <property type="evidence" value="ECO:0007669"/>
    <property type="project" value="InterPro"/>
</dbReference>
<evidence type="ECO:0000259" key="2">
    <source>
        <dbReference type="Pfam" id="PF02771"/>
    </source>
</evidence>
<dbReference type="GO" id="GO:0004497">
    <property type="term" value="F:monooxygenase activity"/>
    <property type="evidence" value="ECO:0007669"/>
    <property type="project" value="UniProtKB-KW"/>
</dbReference>
<gene>
    <name evidence="4" type="ORF">SAMN05216193_104363</name>
</gene>
<dbReference type="Pfam" id="PF08028">
    <property type="entry name" value="Acyl-CoA_dh_2"/>
    <property type="match status" value="1"/>
</dbReference>
<dbReference type="SUPFAM" id="SSF56645">
    <property type="entry name" value="Acyl-CoA dehydrogenase NM domain-like"/>
    <property type="match status" value="1"/>
</dbReference>
<dbReference type="Gene3D" id="1.20.140.10">
    <property type="entry name" value="Butyryl-CoA Dehydrogenase, subunit A, domain 3"/>
    <property type="match status" value="1"/>
</dbReference>
<feature type="domain" description="Acyl-CoA dehydrogenase C-terminal" evidence="3">
    <location>
        <begin position="241"/>
        <end position="371"/>
    </location>
</feature>
<dbReference type="Gene3D" id="1.10.540.10">
    <property type="entry name" value="Acyl-CoA dehydrogenase/oxidase, N-terminal domain"/>
    <property type="match status" value="1"/>
</dbReference>
<evidence type="ECO:0000259" key="3">
    <source>
        <dbReference type="Pfam" id="PF08028"/>
    </source>
</evidence>
<dbReference type="AlphaFoldDB" id="A0A1H0DNZ7"/>
<dbReference type="RefSeq" id="WP_084314450.1">
    <property type="nucleotide sequence ID" value="NZ_FNIJ01000004.1"/>
</dbReference>
<keyword evidence="5" id="KW-1185">Reference proteome</keyword>
<name>A0A1H0DNZ7_9PSED</name>
<reference evidence="5" key="1">
    <citation type="submission" date="2016-10" db="EMBL/GenBank/DDBJ databases">
        <authorList>
            <person name="Varghese N."/>
            <person name="Submissions S."/>
        </authorList>
    </citation>
    <scope>NUCLEOTIDE SEQUENCE [LARGE SCALE GENOMIC DNA]</scope>
    <source>
        <strain evidence="5">JCM 21621</strain>
    </source>
</reference>
<dbReference type="InterPro" id="IPR046373">
    <property type="entry name" value="Acyl-CoA_Oxase/DH_mid-dom_sf"/>
</dbReference>
<dbReference type="InterPro" id="IPR009100">
    <property type="entry name" value="AcylCoA_DH/oxidase_NM_dom_sf"/>
</dbReference>
<evidence type="ECO:0000313" key="5">
    <source>
        <dbReference type="Proteomes" id="UP000242957"/>
    </source>
</evidence>
<dbReference type="EMBL" id="FNIJ01000004">
    <property type="protein sequence ID" value="SDN71721.1"/>
    <property type="molecule type" value="Genomic_DNA"/>
</dbReference>
<dbReference type="PIRSF" id="PIRSF016578">
    <property type="entry name" value="HsaA"/>
    <property type="match status" value="1"/>
</dbReference>
<feature type="domain" description="Acyl-CoA dehydrogenase/oxidase N-terminal" evidence="2">
    <location>
        <begin position="27"/>
        <end position="92"/>
    </location>
</feature>
<keyword evidence="4" id="KW-0503">Monooxygenase</keyword>